<dbReference type="Pfam" id="PF01315">
    <property type="entry name" value="Ald_Xan_dh_C"/>
    <property type="match status" value="1"/>
</dbReference>
<dbReference type="Pfam" id="PF02738">
    <property type="entry name" value="MoCoBD_1"/>
    <property type="match status" value="1"/>
</dbReference>
<dbReference type="Pfam" id="PF20256">
    <property type="entry name" value="MoCoBD_2"/>
    <property type="match status" value="1"/>
</dbReference>
<reference evidence="13 14" key="2">
    <citation type="journal article" date="2015" name="Genome Announc.">
        <title>Complete Genome Sequences of Evolved Arsenate-Resistant Metallosphaera sedula Strains.</title>
        <authorList>
            <person name="Ai C."/>
            <person name="McCarthy S."/>
            <person name="Schackwitz W."/>
            <person name="Martin J."/>
            <person name="Lipzen A."/>
            <person name="Blum P."/>
        </authorList>
    </citation>
    <scope>NUCLEOTIDE SEQUENCE [LARGE SCALE GENOMIC DNA]</scope>
    <source>
        <strain evidence="8 14">ARS120-1</strain>
        <strain evidence="9 13">ARS120-2</strain>
        <strain evidence="6 16">ARS50-1</strain>
        <strain evidence="7 15">ARS50-2</strain>
    </source>
</reference>
<organism evidence="5 11">
    <name type="scientific">Metallosphaera sedula</name>
    <dbReference type="NCBI Taxonomy" id="43687"/>
    <lineage>
        <taxon>Archaea</taxon>
        <taxon>Thermoproteota</taxon>
        <taxon>Thermoprotei</taxon>
        <taxon>Sulfolobales</taxon>
        <taxon>Sulfolobaceae</taxon>
        <taxon>Metallosphaera</taxon>
    </lineage>
</organism>
<keyword evidence="1" id="KW-0500">Molybdenum</keyword>
<dbReference type="Gene3D" id="3.30.365.10">
    <property type="entry name" value="Aldehyde oxidase/xanthine dehydrogenase, molybdopterin binding domain"/>
    <property type="match status" value="4"/>
</dbReference>
<dbReference type="EMBL" id="CP012172">
    <property type="protein sequence ID" value="AKV73651.1"/>
    <property type="molecule type" value="Genomic_DNA"/>
</dbReference>
<evidence type="ECO:0000256" key="1">
    <source>
        <dbReference type="ARBA" id="ARBA00022505"/>
    </source>
</evidence>
<dbReference type="Proteomes" id="UP000056255">
    <property type="component" value="Chromosome"/>
</dbReference>
<evidence type="ECO:0000313" key="15">
    <source>
        <dbReference type="Proteomes" id="UP000062475"/>
    </source>
</evidence>
<dbReference type="PANTHER" id="PTHR11908">
    <property type="entry name" value="XANTHINE DEHYDROGENASE"/>
    <property type="match status" value="1"/>
</dbReference>
<dbReference type="InterPro" id="IPR036856">
    <property type="entry name" value="Ald_Oxase/Xan_DH_a/b_sf"/>
</dbReference>
<evidence type="ECO:0000313" key="9">
    <source>
        <dbReference type="EMBL" id="AKV80387.1"/>
    </source>
</evidence>
<dbReference type="OMA" id="NMGYITT"/>
<dbReference type="InterPro" id="IPR037165">
    <property type="entry name" value="AldOxase/xan_DH_Mopterin-bd_sf"/>
</dbReference>
<dbReference type="EMBL" id="CP012173">
    <property type="protein sequence ID" value="AKV75891.1"/>
    <property type="molecule type" value="Genomic_DNA"/>
</dbReference>
<dbReference type="PANTHER" id="PTHR11908:SF132">
    <property type="entry name" value="ALDEHYDE OXIDASE 1-RELATED"/>
    <property type="match status" value="1"/>
</dbReference>
<dbReference type="EMBL" id="CP012176">
    <property type="protein sequence ID" value="AKV82635.1"/>
    <property type="molecule type" value="Genomic_DNA"/>
</dbReference>
<evidence type="ECO:0000313" key="5">
    <source>
        <dbReference type="EMBL" id="AIM26689.1"/>
    </source>
</evidence>
<dbReference type="InterPro" id="IPR008274">
    <property type="entry name" value="AldOxase/xan_DH_MoCoBD1"/>
</dbReference>
<evidence type="ECO:0000313" key="6">
    <source>
        <dbReference type="EMBL" id="AKV73651.1"/>
    </source>
</evidence>
<sequence>MRRLDVIDLIQGKGTYVDDFHFRGYYGVLVRSPYPHAIIKSMDISDATKKGAKVLTGRDMTVGDTEGEEREGSSLGQSPLATRKVRYMGEPVALVLAENPYKAQDLAETVQVDYEELQPVNDIDQALEGESLVFEELGSNVVGNKVFEYGSIPTGGKEVTLDLYWSRSSGNPIEPFGVVAIPESWGIRILANMQAPNYLAGEISRALNLKVVAEPLRQGGSFGAKFSVLNYAVIIAYAAWKFKTPVKWIETRTEHLMASNSSGPERKFKARATFLPDGTVTGLDIKIWEDVGAATSGGQAFKPTGILAGPYAVRNIRYEVNLVATNKNPPGAFRGAGTPPHTWALERLMDAVADELGLGREEVRKRNFIKTFPYEAPYAFYDSGNPSQLLELALSRNDIFSLREKGYGVGLACSTDPSTPSGQEEVHLYVRNGKVVVGIGYGPEGQGNEHTAMRLTSELLGIPLNSVTVETLDSSRIGSSFGPGGSRMAVFMAGAIKGATEELVRKIRTRLERELGKEVTYHSGVFKVKGDGTEIPITQVEEEAKYTFTLQGKTRFNAYPFACDLAVVKVDRDTGVIKPVKHVVYIDPGTPLDEDLVKEQVIGGTYIGISLALYESYVYDEGKLLTTSLSDYNMPTAVEIPDIEINIVPTPSPYTPIGAKGIGEIPVGVAAAAVTSAVENALHKRVTRVPVRPEDILD</sequence>
<dbReference type="InterPro" id="IPR016208">
    <property type="entry name" value="Ald_Oxase/xanthine_DH-like"/>
</dbReference>
<dbReference type="Proteomes" id="UP000062475">
    <property type="component" value="Chromosome"/>
</dbReference>
<protein>
    <submittedName>
        <fullName evidence="5 6">Aldehyde oxidase</fullName>
    </submittedName>
</protein>
<evidence type="ECO:0000313" key="11">
    <source>
        <dbReference type="Proteomes" id="UP000029084"/>
    </source>
</evidence>
<dbReference type="EMBL" id="CP008822">
    <property type="protein sequence ID" value="AIM26689.1"/>
    <property type="molecule type" value="Genomic_DNA"/>
</dbReference>
<dbReference type="Proteomes" id="UP000068832">
    <property type="component" value="Chromosome"/>
</dbReference>
<dbReference type="InterPro" id="IPR000674">
    <property type="entry name" value="Ald_Oxase/Xan_DH_a/b"/>
</dbReference>
<evidence type="ECO:0000313" key="16">
    <source>
        <dbReference type="Proteomes" id="UP000068832"/>
    </source>
</evidence>
<evidence type="ECO:0000256" key="2">
    <source>
        <dbReference type="ARBA" id="ARBA00023002"/>
    </source>
</evidence>
<evidence type="ECO:0000259" key="4">
    <source>
        <dbReference type="SMART" id="SM01008"/>
    </source>
</evidence>
<dbReference type="GeneID" id="91754977"/>
<dbReference type="RefSeq" id="WP_012020490.1">
    <property type="nucleotide sequence ID" value="NZ_AP019770.1"/>
</dbReference>
<evidence type="ECO:0000313" key="13">
    <source>
        <dbReference type="Proteomes" id="UP000061362"/>
    </source>
</evidence>
<dbReference type="SUPFAM" id="SSF54665">
    <property type="entry name" value="CO dehydrogenase molybdoprotein N-domain-like"/>
    <property type="match status" value="1"/>
</dbReference>
<dbReference type="EMBL" id="CP012175">
    <property type="protein sequence ID" value="AKV80387.1"/>
    <property type="molecule type" value="Genomic_DNA"/>
</dbReference>
<dbReference type="SMART" id="SM01008">
    <property type="entry name" value="Ald_Xan_dh_C"/>
    <property type="match status" value="1"/>
</dbReference>
<dbReference type="Proteomes" id="UP000029084">
    <property type="component" value="Chromosome"/>
</dbReference>
<proteinExistence type="predicted"/>
<dbReference type="InterPro" id="IPR046867">
    <property type="entry name" value="AldOxase/xan_DH_MoCoBD2"/>
</dbReference>
<dbReference type="Proteomes" id="UP000061362">
    <property type="component" value="Chromosome"/>
</dbReference>
<dbReference type="PATRIC" id="fig|43687.5.peg.542"/>
<evidence type="ECO:0000313" key="8">
    <source>
        <dbReference type="EMBL" id="AKV78142.1"/>
    </source>
</evidence>
<dbReference type="GO" id="GO:0016491">
    <property type="term" value="F:oxidoreductase activity"/>
    <property type="evidence" value="ECO:0007669"/>
    <property type="project" value="UniProtKB-KW"/>
</dbReference>
<accession>A0A088E2M7</accession>
<feature type="domain" description="Aldehyde oxidase/xanthine dehydrogenase a/b hammerhead" evidence="4">
    <location>
        <begin position="11"/>
        <end position="118"/>
    </location>
</feature>
<keyword evidence="2" id="KW-0560">Oxidoreductase</keyword>
<dbReference type="AlphaFoldDB" id="A0A088E2M7"/>
<dbReference type="EMBL" id="CP012174">
    <property type="protein sequence ID" value="AKV78142.1"/>
    <property type="molecule type" value="Genomic_DNA"/>
</dbReference>
<feature type="region of interest" description="Disordered" evidence="3">
    <location>
        <begin position="55"/>
        <end position="80"/>
    </location>
</feature>
<evidence type="ECO:0000256" key="3">
    <source>
        <dbReference type="SAM" id="MobiDB-lite"/>
    </source>
</evidence>
<dbReference type="SUPFAM" id="SSF56003">
    <property type="entry name" value="Molybdenum cofactor-binding domain"/>
    <property type="match status" value="1"/>
</dbReference>
<name>A0A088E2M7_9CREN</name>
<evidence type="ECO:0000313" key="14">
    <source>
        <dbReference type="Proteomes" id="UP000062398"/>
    </source>
</evidence>
<evidence type="ECO:0000313" key="12">
    <source>
        <dbReference type="Proteomes" id="UP000056255"/>
    </source>
</evidence>
<dbReference type="Gene3D" id="3.90.1170.50">
    <property type="entry name" value="Aldehyde oxidase/xanthine dehydrogenase, a/b hammerhead"/>
    <property type="match status" value="1"/>
</dbReference>
<reference evidence="5 11" key="1">
    <citation type="journal article" date="2014" name="J. Bacteriol.">
        <title>Role of an Archaeal PitA Transporter in the Copper and Arsenic Resistance of Metallosphaera sedula, an Extreme Thermoacidophile.</title>
        <authorList>
            <person name="McCarthy S."/>
            <person name="Ai C."/>
            <person name="Wheaton G."/>
            <person name="Tevatia R."/>
            <person name="Eckrich V."/>
            <person name="Kelly R."/>
            <person name="Blum P."/>
        </authorList>
    </citation>
    <scope>NUCLEOTIDE SEQUENCE [LARGE SCALE GENOMIC DNA]</scope>
    <source>
        <strain evidence="5 11">CuR1</strain>
    </source>
</reference>
<evidence type="ECO:0000313" key="7">
    <source>
        <dbReference type="EMBL" id="AKV75891.1"/>
    </source>
</evidence>
<reference evidence="10 12" key="3">
    <citation type="submission" date="2015-07" db="EMBL/GenBank/DDBJ databases">
        <title>Physiological, transcriptional responses and genome re-sequencing of acid resistant extremely thermoacidophilic Metallosphaera sedula SARC-M1.</title>
        <authorList>
            <person name="Ai C."/>
            <person name="McCarthy S."/>
            <person name="Eckrich V."/>
            <person name="Rudrappa D."/>
            <person name="Qiu G."/>
            <person name="Blum P."/>
        </authorList>
    </citation>
    <scope>NUCLEOTIDE SEQUENCE [LARGE SCALE GENOMIC DNA]</scope>
    <source>
        <strain evidence="10 12">SARC-M1</strain>
    </source>
</reference>
<dbReference type="OrthoDB" id="57164at2157"/>
<dbReference type="Proteomes" id="UP000062398">
    <property type="component" value="Chromosome"/>
</dbReference>
<dbReference type="GO" id="GO:0005506">
    <property type="term" value="F:iron ion binding"/>
    <property type="evidence" value="ECO:0007669"/>
    <property type="project" value="InterPro"/>
</dbReference>
<evidence type="ECO:0000313" key="10">
    <source>
        <dbReference type="EMBL" id="AKV82635.1"/>
    </source>
</evidence>
<gene>
    <name evidence="5" type="ORF">HA72_0527</name>
    <name evidence="6" type="ORF">MsedA_0539</name>
    <name evidence="7" type="ORF">MsedB_0539</name>
    <name evidence="8" type="ORF">MsedC_0538</name>
    <name evidence="9" type="ORF">MsedD_0539</name>
    <name evidence="10" type="ORF">MsedE_0539</name>
</gene>